<evidence type="ECO:0000313" key="4">
    <source>
        <dbReference type="Proteomes" id="UP000094472"/>
    </source>
</evidence>
<dbReference type="OrthoDB" id="9808544at2"/>
<protein>
    <recommendedName>
        <fullName evidence="2">Transglycosylase SLT domain-containing protein</fullName>
    </recommendedName>
</protein>
<dbReference type="EMBL" id="LPWF01000028">
    <property type="protein sequence ID" value="ODR96648.1"/>
    <property type="molecule type" value="Genomic_DNA"/>
</dbReference>
<dbReference type="SUPFAM" id="SSF53955">
    <property type="entry name" value="Lysozyme-like"/>
    <property type="match status" value="1"/>
</dbReference>
<dbReference type="AlphaFoldDB" id="A0A1E3VSY5"/>
<dbReference type="PANTHER" id="PTHR30163">
    <property type="entry name" value="MEMBRANE-BOUND LYTIC MUREIN TRANSGLYCOSYLASE B"/>
    <property type="match status" value="1"/>
</dbReference>
<dbReference type="Gene3D" id="1.10.530.10">
    <property type="match status" value="1"/>
</dbReference>
<evidence type="ECO:0000313" key="3">
    <source>
        <dbReference type="EMBL" id="ODR96648.1"/>
    </source>
</evidence>
<keyword evidence="4" id="KW-1185">Reference proteome</keyword>
<keyword evidence="1" id="KW-0732">Signal</keyword>
<dbReference type="GO" id="GO:0008933">
    <property type="term" value="F:peptidoglycan lytic transglycosylase activity"/>
    <property type="evidence" value="ECO:0007669"/>
    <property type="project" value="TreeGrafter"/>
</dbReference>
<evidence type="ECO:0000259" key="2">
    <source>
        <dbReference type="Pfam" id="PF13406"/>
    </source>
</evidence>
<accession>A0A1E3VSY5</accession>
<dbReference type="InterPro" id="IPR031304">
    <property type="entry name" value="SLT_2"/>
</dbReference>
<organism evidence="3 4">
    <name type="scientific">Methyloceanibacter superfactus</name>
    <dbReference type="NCBI Taxonomy" id="1774969"/>
    <lineage>
        <taxon>Bacteria</taxon>
        <taxon>Pseudomonadati</taxon>
        <taxon>Pseudomonadota</taxon>
        <taxon>Alphaproteobacteria</taxon>
        <taxon>Hyphomicrobiales</taxon>
        <taxon>Hyphomicrobiaceae</taxon>
        <taxon>Methyloceanibacter</taxon>
    </lineage>
</organism>
<reference evidence="3 4" key="1">
    <citation type="journal article" date="2016" name="Environ. Microbiol.">
        <title>New Methyloceanibacter diversity from North Sea sediments includes methanotroph containing solely the soluble methane monooxygenase.</title>
        <authorList>
            <person name="Vekeman B."/>
            <person name="Kerckhof F.M."/>
            <person name="Cremers G."/>
            <person name="de Vos P."/>
            <person name="Vandamme P."/>
            <person name="Boon N."/>
            <person name="Op den Camp H.J."/>
            <person name="Heylen K."/>
        </authorList>
    </citation>
    <scope>NUCLEOTIDE SEQUENCE [LARGE SCALE GENOMIC DNA]</scope>
    <source>
        <strain evidence="3 4">R-67175</strain>
    </source>
</reference>
<feature type="signal peptide" evidence="1">
    <location>
        <begin position="1"/>
        <end position="18"/>
    </location>
</feature>
<dbReference type="Proteomes" id="UP000094472">
    <property type="component" value="Unassembled WGS sequence"/>
</dbReference>
<evidence type="ECO:0000256" key="1">
    <source>
        <dbReference type="SAM" id="SignalP"/>
    </source>
</evidence>
<dbReference type="InterPro" id="IPR011970">
    <property type="entry name" value="MltB_2"/>
</dbReference>
<dbReference type="RefSeq" id="WP_158008090.1">
    <property type="nucleotide sequence ID" value="NZ_LPWF01000028.1"/>
</dbReference>
<dbReference type="PANTHER" id="PTHR30163:SF8">
    <property type="entry name" value="LYTIC MUREIN TRANSGLYCOSYLASE"/>
    <property type="match status" value="1"/>
</dbReference>
<dbReference type="STRING" id="1774969.AUC69_13625"/>
<gene>
    <name evidence="3" type="ORF">AUC69_13625</name>
</gene>
<dbReference type="Gene3D" id="1.10.8.350">
    <property type="entry name" value="Bacterial muramidase"/>
    <property type="match status" value="1"/>
</dbReference>
<dbReference type="GO" id="GO:0009253">
    <property type="term" value="P:peptidoglycan catabolic process"/>
    <property type="evidence" value="ECO:0007669"/>
    <property type="project" value="TreeGrafter"/>
</dbReference>
<sequence length="429" mass="47067">MALAVSLTALFPPSPARAADAVATYKKAVEAQFAQWLQGLWPEAEAAGVSRKTFETQLKGLKLDWSLPQLEPPDPAYPGGPAMPQAMKPKPKPQAEFGVPENYFKSRSLNALAAGGRVKYKQLAPQLTAIQKQYGVPASIILAIWGRETGFGQAALPYDAITAIATQAFMGRRAEEFRPQLIGALKIIQLGHATRAEMKSSWAGAMGHTQFLPGDFEDYAVDFDGDGDRDIWSSVPDALASAGNSLHSQGWDGKQPWAYEIELPKGFDCTLQGPDQALPIREWIDLGVRRVRDRPFPEERLGDWTFLVLPAGMKGPAFLATTNFSVLKLYNNSDVYAIFVGHVADMIAYNAPAEFVGEWQPVERFTRDRMLRFQEVLVAQGHDVGKVDGLVGFKTRQSIGEQEKKFKLPLTCYPSEALVGQVLKAASAQ</sequence>
<dbReference type="InterPro" id="IPR023346">
    <property type="entry name" value="Lysozyme-like_dom_sf"/>
</dbReference>
<feature type="chain" id="PRO_5009138553" description="Transglycosylase SLT domain-containing protein" evidence="1">
    <location>
        <begin position="19"/>
        <end position="429"/>
    </location>
</feature>
<proteinExistence type="predicted"/>
<dbReference type="Pfam" id="PF13406">
    <property type="entry name" value="SLT_2"/>
    <property type="match status" value="1"/>
</dbReference>
<name>A0A1E3VSY5_9HYPH</name>
<dbReference type="NCBIfam" id="TIGR02283">
    <property type="entry name" value="MltB_2"/>
    <property type="match status" value="1"/>
</dbReference>
<dbReference type="InterPro" id="IPR043426">
    <property type="entry name" value="MltB-like"/>
</dbReference>
<comment type="caution">
    <text evidence="3">The sequence shown here is derived from an EMBL/GenBank/DDBJ whole genome shotgun (WGS) entry which is preliminary data.</text>
</comment>
<dbReference type="CDD" id="cd13399">
    <property type="entry name" value="Slt35-like"/>
    <property type="match status" value="1"/>
</dbReference>
<feature type="domain" description="Transglycosylase SLT" evidence="2">
    <location>
        <begin position="32"/>
        <end position="345"/>
    </location>
</feature>